<gene>
    <name evidence="3" type="ORF">TCIL3000_7_3410</name>
</gene>
<keyword evidence="1" id="KW-0472">Membrane</keyword>
<keyword evidence="2" id="KW-0732">Signal</keyword>
<proteinExistence type="predicted"/>
<feature type="transmembrane region" description="Helical" evidence="1">
    <location>
        <begin position="180"/>
        <end position="204"/>
    </location>
</feature>
<evidence type="ECO:0000256" key="1">
    <source>
        <dbReference type="SAM" id="Phobius"/>
    </source>
</evidence>
<dbReference type="EMBL" id="HE575320">
    <property type="protein sequence ID" value="CCC91527.1"/>
    <property type="molecule type" value="Genomic_DNA"/>
</dbReference>
<dbReference type="VEuPathDB" id="TriTrypDB:TcIL3000_7_3410"/>
<feature type="chain" id="PRO_5003410265" evidence="2">
    <location>
        <begin position="22"/>
        <end position="214"/>
    </location>
</feature>
<keyword evidence="1" id="KW-1133">Transmembrane helix</keyword>
<sequence>MTTNALLSFAVALLLVGPISALAKAGSCFGEASDMTIYPSTIPANNGTSHHTLVFTGDEWEKVKGREGKKLDAALLHDVYEQLLRTHAFNTTVDIDDIDAGNGLEVTLTVVQELLLSAFEQKLQHMWNPREVSSLIMQGSFNQTKKLYEPHGEVSVVSVRHPTVPLGSSECRSDCLTLKIVMGTAGCIMLLITCVTTCFICCLYKQRKSLRECD</sequence>
<keyword evidence="1" id="KW-0812">Transmembrane</keyword>
<evidence type="ECO:0000313" key="3">
    <source>
        <dbReference type="EMBL" id="CCC91527.1"/>
    </source>
</evidence>
<name>G0UQ66_TRYCI</name>
<protein>
    <submittedName>
        <fullName evidence="3">Uncharacterized protein TCIL3000_7_3410</fullName>
    </submittedName>
</protein>
<feature type="signal peptide" evidence="2">
    <location>
        <begin position="1"/>
        <end position="21"/>
    </location>
</feature>
<dbReference type="AlphaFoldDB" id="G0UQ66"/>
<organism evidence="3">
    <name type="scientific">Trypanosoma congolense (strain IL3000)</name>
    <dbReference type="NCBI Taxonomy" id="1068625"/>
    <lineage>
        <taxon>Eukaryota</taxon>
        <taxon>Discoba</taxon>
        <taxon>Euglenozoa</taxon>
        <taxon>Kinetoplastea</taxon>
        <taxon>Metakinetoplastina</taxon>
        <taxon>Trypanosomatida</taxon>
        <taxon>Trypanosomatidae</taxon>
        <taxon>Trypanosoma</taxon>
        <taxon>Nannomonas</taxon>
    </lineage>
</organism>
<evidence type="ECO:0000256" key="2">
    <source>
        <dbReference type="SAM" id="SignalP"/>
    </source>
</evidence>
<reference evidence="3" key="1">
    <citation type="journal article" date="2012" name="Proc. Natl. Acad. Sci. U.S.A.">
        <title>Antigenic diversity is generated by distinct evolutionary mechanisms in African trypanosome species.</title>
        <authorList>
            <person name="Jackson A.P."/>
            <person name="Berry A."/>
            <person name="Aslett M."/>
            <person name="Allison H.C."/>
            <person name="Burton P."/>
            <person name="Vavrova-Anderson J."/>
            <person name="Brown R."/>
            <person name="Browne H."/>
            <person name="Corton N."/>
            <person name="Hauser H."/>
            <person name="Gamble J."/>
            <person name="Gilderthorp R."/>
            <person name="Marcello L."/>
            <person name="McQuillan J."/>
            <person name="Otto T.D."/>
            <person name="Quail M.A."/>
            <person name="Sanders M.J."/>
            <person name="van Tonder A."/>
            <person name="Ginger M.L."/>
            <person name="Field M.C."/>
            <person name="Barry J.D."/>
            <person name="Hertz-Fowler C."/>
            <person name="Berriman M."/>
        </authorList>
    </citation>
    <scope>NUCLEOTIDE SEQUENCE</scope>
    <source>
        <strain evidence="3">IL3000</strain>
    </source>
</reference>
<accession>G0UQ66</accession>